<evidence type="ECO:0000259" key="1">
    <source>
        <dbReference type="Pfam" id="PF05239"/>
    </source>
</evidence>
<dbReference type="Proteomes" id="UP000886891">
    <property type="component" value="Unassembled WGS sequence"/>
</dbReference>
<reference evidence="2" key="2">
    <citation type="journal article" date="2021" name="PeerJ">
        <title>Extensive microbial diversity within the chicken gut microbiome revealed by metagenomics and culture.</title>
        <authorList>
            <person name="Gilroy R."/>
            <person name="Ravi A."/>
            <person name="Getino M."/>
            <person name="Pursley I."/>
            <person name="Horton D.L."/>
            <person name="Alikhan N.F."/>
            <person name="Baker D."/>
            <person name="Gharbi K."/>
            <person name="Hall N."/>
            <person name="Watson M."/>
            <person name="Adriaenssens E.M."/>
            <person name="Foster-Nyarko E."/>
            <person name="Jarju S."/>
            <person name="Secka A."/>
            <person name="Antonio M."/>
            <person name="Oren A."/>
            <person name="Chaudhuri R.R."/>
            <person name="La Ragione R."/>
            <person name="Hildebrand F."/>
            <person name="Pallen M.J."/>
        </authorList>
    </citation>
    <scope>NUCLEOTIDE SEQUENCE</scope>
    <source>
        <strain evidence="2">23406</strain>
    </source>
</reference>
<sequence length="92" mass="10031">MDYTFCELREKEVVNITDGRRLGRIADLCIHCSGKIVGIVVPGEKRLLKAIGGGDSIFIPWAKVIKIGDDVILVELCPSNCSNCSTGIEPRN</sequence>
<dbReference type="NCBIfam" id="TIGR02888">
    <property type="entry name" value="spore_YlmC_YmxH"/>
    <property type="match status" value="1"/>
</dbReference>
<proteinExistence type="predicted"/>
<gene>
    <name evidence="2" type="ORF">IAB14_03215</name>
</gene>
<dbReference type="AlphaFoldDB" id="A0A9D1NCF4"/>
<dbReference type="Pfam" id="PF05239">
    <property type="entry name" value="PRC"/>
    <property type="match status" value="1"/>
</dbReference>
<evidence type="ECO:0000313" key="2">
    <source>
        <dbReference type="EMBL" id="HIV00109.1"/>
    </source>
</evidence>
<dbReference type="InterPro" id="IPR011033">
    <property type="entry name" value="PRC_barrel-like_sf"/>
</dbReference>
<dbReference type="PANTHER" id="PTHR40061:SF1">
    <property type="entry name" value="SPORULATION PROTEIN YLMC-RELATED"/>
    <property type="match status" value="1"/>
</dbReference>
<name>A0A9D1NCF4_9FIRM</name>
<dbReference type="Gene3D" id="2.30.30.240">
    <property type="entry name" value="PRC-barrel domain"/>
    <property type="match status" value="1"/>
</dbReference>
<evidence type="ECO:0000313" key="3">
    <source>
        <dbReference type="Proteomes" id="UP000886891"/>
    </source>
</evidence>
<protein>
    <submittedName>
        <fullName evidence="2">YlmC/YmxH family sporulation protein</fullName>
    </submittedName>
</protein>
<comment type="caution">
    <text evidence="2">The sequence shown here is derived from an EMBL/GenBank/DDBJ whole genome shotgun (WGS) entry which is preliminary data.</text>
</comment>
<feature type="domain" description="PRC-barrel" evidence="1">
    <location>
        <begin position="4"/>
        <end position="75"/>
    </location>
</feature>
<organism evidence="2 3">
    <name type="scientific">Candidatus Stercoripulliclostridium merdipullorum</name>
    <dbReference type="NCBI Taxonomy" id="2840952"/>
    <lineage>
        <taxon>Bacteria</taxon>
        <taxon>Bacillati</taxon>
        <taxon>Bacillota</taxon>
        <taxon>Clostridia</taxon>
        <taxon>Eubacteriales</taxon>
        <taxon>Candidatus Stercoripulliclostridium</taxon>
    </lineage>
</organism>
<dbReference type="PANTHER" id="PTHR40061">
    <property type="entry name" value="SPORULATION PROTEIN YLMC-RELATED"/>
    <property type="match status" value="1"/>
</dbReference>
<dbReference type="InterPro" id="IPR014238">
    <property type="entry name" value="Spore_YlmC/YmxH"/>
</dbReference>
<dbReference type="InterPro" id="IPR027275">
    <property type="entry name" value="PRC-brl_dom"/>
</dbReference>
<dbReference type="EMBL" id="DVOH01000022">
    <property type="protein sequence ID" value="HIV00109.1"/>
    <property type="molecule type" value="Genomic_DNA"/>
</dbReference>
<accession>A0A9D1NCF4</accession>
<dbReference type="SUPFAM" id="SSF50346">
    <property type="entry name" value="PRC-barrel domain"/>
    <property type="match status" value="1"/>
</dbReference>
<reference evidence="2" key="1">
    <citation type="submission" date="2020-10" db="EMBL/GenBank/DDBJ databases">
        <authorList>
            <person name="Gilroy R."/>
        </authorList>
    </citation>
    <scope>NUCLEOTIDE SEQUENCE</scope>
    <source>
        <strain evidence="2">23406</strain>
    </source>
</reference>